<dbReference type="GO" id="GO:0016881">
    <property type="term" value="F:acid-amino acid ligase activity"/>
    <property type="evidence" value="ECO:0007669"/>
    <property type="project" value="TreeGrafter"/>
</dbReference>
<dbReference type="AlphaFoldDB" id="B4VXZ3"/>
<evidence type="ECO:0000259" key="2">
    <source>
        <dbReference type="Pfam" id="PF23572"/>
    </source>
</evidence>
<protein>
    <submittedName>
        <fullName evidence="3">GH3 auxin-responsive promoter superfamily</fullName>
    </submittedName>
</protein>
<name>B4VXZ3_9CYAN</name>
<dbReference type="PANTHER" id="PTHR31901:SF9">
    <property type="entry name" value="GH3 DOMAIN-CONTAINING PROTEIN"/>
    <property type="match status" value="1"/>
</dbReference>
<dbReference type="Pfam" id="PF23572">
    <property type="entry name" value="GH3_C"/>
    <property type="match status" value="1"/>
</dbReference>
<organism evidence="3 4">
    <name type="scientific">Coleofasciculus chthonoplastes PCC 7420</name>
    <dbReference type="NCBI Taxonomy" id="118168"/>
    <lineage>
        <taxon>Bacteria</taxon>
        <taxon>Bacillati</taxon>
        <taxon>Cyanobacteriota</taxon>
        <taxon>Cyanophyceae</taxon>
        <taxon>Coleofasciculales</taxon>
        <taxon>Coleofasciculaceae</taxon>
        <taxon>Coleofasciculus</taxon>
    </lineage>
</organism>
<keyword evidence="4" id="KW-1185">Reference proteome</keyword>
<sequence length="563" mass="64477">MSNYILPLLTTLTRQVKANFVNKTHQTEAVQERFLLTLLRRYQNTELGRKWGLREIRTIDQFRDRVPVLPYSSYEPYTERIFQGESNILTPDPVVYLNLTSGSTGSKKLIPVTKRFQNSLRGANLTSMGFLVDALKTRQRQFGKLLITNSVQLLGRTPGGVKYGPASVGILRMGKFLYQQLFAHPFETLQPGNSLARHYVCLLFALRDRTMRGMIANFPMLLLRTASYLETYAEDLIRDLDKGTIANWLDLESGIRSQLEHQWSAYPERARELRDILNQEGRLTPKRVWSDLSFVATARGGTSDFYFQRFPDYFEDTPVFGAVYSSAEATFSIYPDVDTDGSVLAIESGFFEFVPQDQWDAEHPKTLLATEVKVGEHYRLLTTNYSGFYRYDIGDVIEVVGFYNKTPLIVFRYRRGGTMSATTEKTTEHHVTQVMQALQQEFDVPLEDFCLTLSESIITPHYLVNIELAPGQRLDNPQLFLTRFDHQLQQANTSYAVKRTDNYIPAPRLRILAPGSFAILRQRQLERGVPDSQLKFPHISNDRQFLAGLKVLEEVKLPGDSDE</sequence>
<feature type="domain" description="GH3 middle" evidence="1">
    <location>
        <begin position="343"/>
        <end position="414"/>
    </location>
</feature>
<dbReference type="OrthoDB" id="614636at2"/>
<dbReference type="InterPro" id="IPR004993">
    <property type="entry name" value="GH3"/>
</dbReference>
<evidence type="ECO:0000259" key="1">
    <source>
        <dbReference type="Pfam" id="PF23571"/>
    </source>
</evidence>
<accession>B4VXZ3</accession>
<dbReference type="RefSeq" id="WP_006103705.1">
    <property type="nucleotide sequence ID" value="NZ_DS989859.1"/>
</dbReference>
<dbReference type="GO" id="GO:0005737">
    <property type="term" value="C:cytoplasm"/>
    <property type="evidence" value="ECO:0007669"/>
    <property type="project" value="TreeGrafter"/>
</dbReference>
<dbReference type="STRING" id="118168.MC7420_4489"/>
<dbReference type="Pfam" id="PF23571">
    <property type="entry name" value="GH3_M"/>
    <property type="match status" value="1"/>
</dbReference>
<dbReference type="EMBL" id="DS989859">
    <property type="protein sequence ID" value="EDX73242.1"/>
    <property type="molecule type" value="Genomic_DNA"/>
</dbReference>
<evidence type="ECO:0000313" key="3">
    <source>
        <dbReference type="EMBL" id="EDX73242.1"/>
    </source>
</evidence>
<dbReference type="eggNOG" id="COG3568">
    <property type="taxonomic scope" value="Bacteria"/>
</dbReference>
<dbReference type="Proteomes" id="UP000003835">
    <property type="component" value="Unassembled WGS sequence"/>
</dbReference>
<dbReference type="InterPro" id="IPR055377">
    <property type="entry name" value="GH3_M"/>
</dbReference>
<proteinExistence type="predicted"/>
<reference evidence="3 4" key="1">
    <citation type="submission" date="2008-07" db="EMBL/GenBank/DDBJ databases">
        <authorList>
            <person name="Tandeau de Marsac N."/>
            <person name="Ferriera S."/>
            <person name="Johnson J."/>
            <person name="Kravitz S."/>
            <person name="Beeson K."/>
            <person name="Sutton G."/>
            <person name="Rogers Y.-H."/>
            <person name="Friedman R."/>
            <person name="Frazier M."/>
            <person name="Venter J.C."/>
        </authorList>
    </citation>
    <scope>NUCLEOTIDE SEQUENCE [LARGE SCALE GENOMIC DNA]</scope>
    <source>
        <strain evidence="3 4">PCC 7420</strain>
    </source>
</reference>
<dbReference type="InterPro" id="IPR055378">
    <property type="entry name" value="GH3_C"/>
</dbReference>
<dbReference type="HOGENOM" id="CLU_016249_3_2_3"/>
<evidence type="ECO:0000313" key="4">
    <source>
        <dbReference type="Proteomes" id="UP000003835"/>
    </source>
</evidence>
<dbReference type="Pfam" id="PF03321">
    <property type="entry name" value="GH3"/>
    <property type="match status" value="1"/>
</dbReference>
<dbReference type="PANTHER" id="PTHR31901">
    <property type="entry name" value="GH3 DOMAIN-CONTAINING PROTEIN"/>
    <property type="match status" value="1"/>
</dbReference>
<feature type="domain" description="GH3 C-terminal" evidence="2">
    <location>
        <begin position="430"/>
        <end position="544"/>
    </location>
</feature>
<gene>
    <name evidence="3" type="ORF">MC7420_4489</name>
</gene>